<dbReference type="Pfam" id="PF00196">
    <property type="entry name" value="GerE"/>
    <property type="match status" value="1"/>
</dbReference>
<keyword evidence="2" id="KW-0238">DNA-binding</keyword>
<feature type="domain" description="Response regulatory" evidence="5">
    <location>
        <begin position="9"/>
        <end position="125"/>
    </location>
</feature>
<dbReference type="InterPro" id="IPR051015">
    <property type="entry name" value="EvgA-like"/>
</dbReference>
<dbReference type="Gene3D" id="3.40.50.2300">
    <property type="match status" value="1"/>
</dbReference>
<keyword evidence="7" id="KW-1185">Reference proteome</keyword>
<dbReference type="InterPro" id="IPR058245">
    <property type="entry name" value="NreC/VraR/RcsB-like_REC"/>
</dbReference>
<evidence type="ECO:0000256" key="3">
    <source>
        <dbReference type="PROSITE-ProRule" id="PRU00169"/>
    </source>
</evidence>
<dbReference type="InterPro" id="IPR000792">
    <property type="entry name" value="Tscrpt_reg_LuxR_C"/>
</dbReference>
<dbReference type="PANTHER" id="PTHR45566:SF2">
    <property type="entry name" value="NARL SUBFAMILY"/>
    <property type="match status" value="1"/>
</dbReference>
<dbReference type="SUPFAM" id="SSF52172">
    <property type="entry name" value="CheY-like"/>
    <property type="match status" value="1"/>
</dbReference>
<dbReference type="PROSITE" id="PS50110">
    <property type="entry name" value="RESPONSE_REGULATORY"/>
    <property type="match status" value="1"/>
</dbReference>
<dbReference type="InterPro" id="IPR016032">
    <property type="entry name" value="Sig_transdc_resp-reg_C-effctor"/>
</dbReference>
<dbReference type="CDD" id="cd17535">
    <property type="entry name" value="REC_NarL-like"/>
    <property type="match status" value="1"/>
</dbReference>
<dbReference type="PROSITE" id="PS00622">
    <property type="entry name" value="HTH_LUXR_1"/>
    <property type="match status" value="1"/>
</dbReference>
<dbReference type="PROSITE" id="PS50043">
    <property type="entry name" value="HTH_LUXR_2"/>
    <property type="match status" value="1"/>
</dbReference>
<evidence type="ECO:0000313" key="7">
    <source>
        <dbReference type="Proteomes" id="UP000830454"/>
    </source>
</evidence>
<dbReference type="PANTHER" id="PTHR45566">
    <property type="entry name" value="HTH-TYPE TRANSCRIPTIONAL REGULATOR YHJB-RELATED"/>
    <property type="match status" value="1"/>
</dbReference>
<organism evidence="6 7">
    <name type="scientific">Flavobacterium sediminilitoris</name>
    <dbReference type="NCBI Taxonomy" id="2024526"/>
    <lineage>
        <taxon>Bacteria</taxon>
        <taxon>Pseudomonadati</taxon>
        <taxon>Bacteroidota</taxon>
        <taxon>Flavobacteriia</taxon>
        <taxon>Flavobacteriales</taxon>
        <taxon>Flavobacteriaceae</taxon>
        <taxon>Flavobacterium</taxon>
    </lineage>
</organism>
<accession>A0ABY4HK51</accession>
<dbReference type="SMART" id="SM00448">
    <property type="entry name" value="REC"/>
    <property type="match status" value="1"/>
</dbReference>
<evidence type="ECO:0000256" key="2">
    <source>
        <dbReference type="ARBA" id="ARBA00023125"/>
    </source>
</evidence>
<sequence>MEKTQDKLLFLLADDHSIIRQGLEIIIKELFLNATVNHANNLTETFSLVSNLNVDVLILDISFPEGNSLSIISEIIKIKPKTKVLIFTAYDEEFYALRYIKAGASGYLNKLSSEEEIKLAINNIIIKGKHISQSIQDKILESFISKKPLNPLEGLSDREMEVAVLLVKGYGNLEISYMLNIKQNTISTLKNRIFQKLEINNLPSLIELFNLYGDSE</sequence>
<proteinExistence type="predicted"/>
<dbReference type="EMBL" id="CP090145">
    <property type="protein sequence ID" value="UOX33221.1"/>
    <property type="molecule type" value="Genomic_DNA"/>
</dbReference>
<gene>
    <name evidence="6" type="ORF">LXD69_14385</name>
</gene>
<reference evidence="6" key="2">
    <citation type="submission" date="2022-04" db="EMBL/GenBank/DDBJ databases">
        <title>Complete Genome Sequence of Flavobacterium sediminilitoris YSM-43, Isolated from a Tidal Sediment.</title>
        <authorList>
            <person name="Lee P.A."/>
        </authorList>
    </citation>
    <scope>NUCLEOTIDE SEQUENCE</scope>
    <source>
        <strain evidence="6">YSM-43</strain>
    </source>
</reference>
<name>A0ABY4HK51_9FLAO</name>
<dbReference type="CDD" id="cd06170">
    <property type="entry name" value="LuxR_C_like"/>
    <property type="match status" value="1"/>
</dbReference>
<reference evidence="6" key="1">
    <citation type="submission" date="2021-12" db="EMBL/GenBank/DDBJ databases">
        <authorList>
            <person name="Cha I.-T."/>
            <person name="Lee K.-E."/>
            <person name="Park S.-J."/>
        </authorList>
    </citation>
    <scope>NUCLEOTIDE SEQUENCE</scope>
    <source>
        <strain evidence="6">YSM-43</strain>
    </source>
</reference>
<evidence type="ECO:0000313" key="6">
    <source>
        <dbReference type="EMBL" id="UOX33221.1"/>
    </source>
</evidence>
<dbReference type="Pfam" id="PF00072">
    <property type="entry name" value="Response_reg"/>
    <property type="match status" value="1"/>
</dbReference>
<dbReference type="PRINTS" id="PR00038">
    <property type="entry name" value="HTHLUXR"/>
</dbReference>
<keyword evidence="1 3" id="KW-0597">Phosphoprotein</keyword>
<feature type="modified residue" description="4-aspartylphosphate" evidence="3">
    <location>
        <position position="60"/>
    </location>
</feature>
<feature type="domain" description="HTH luxR-type" evidence="4">
    <location>
        <begin position="148"/>
        <end position="213"/>
    </location>
</feature>
<evidence type="ECO:0000259" key="5">
    <source>
        <dbReference type="PROSITE" id="PS50110"/>
    </source>
</evidence>
<dbReference type="InterPro" id="IPR001789">
    <property type="entry name" value="Sig_transdc_resp-reg_receiver"/>
</dbReference>
<dbReference type="SUPFAM" id="SSF46894">
    <property type="entry name" value="C-terminal effector domain of the bipartite response regulators"/>
    <property type="match status" value="1"/>
</dbReference>
<dbReference type="Proteomes" id="UP000830454">
    <property type="component" value="Chromosome"/>
</dbReference>
<evidence type="ECO:0000259" key="4">
    <source>
        <dbReference type="PROSITE" id="PS50043"/>
    </source>
</evidence>
<dbReference type="RefSeq" id="WP_246915904.1">
    <property type="nucleotide sequence ID" value="NZ_CP090145.1"/>
</dbReference>
<evidence type="ECO:0000256" key="1">
    <source>
        <dbReference type="ARBA" id="ARBA00022553"/>
    </source>
</evidence>
<protein>
    <submittedName>
        <fullName evidence="6">Response regulator transcription factor</fullName>
    </submittedName>
</protein>
<dbReference type="SMART" id="SM00421">
    <property type="entry name" value="HTH_LUXR"/>
    <property type="match status" value="1"/>
</dbReference>
<dbReference type="InterPro" id="IPR011006">
    <property type="entry name" value="CheY-like_superfamily"/>
</dbReference>